<dbReference type="GO" id="GO:0016504">
    <property type="term" value="F:peptidase activator activity"/>
    <property type="evidence" value="ECO:0007669"/>
    <property type="project" value="InterPro"/>
</dbReference>
<dbReference type="GO" id="GO:0005634">
    <property type="term" value="C:nucleus"/>
    <property type="evidence" value="ECO:0007669"/>
    <property type="project" value="TreeGrafter"/>
</dbReference>
<dbReference type="Gene3D" id="1.25.10.10">
    <property type="entry name" value="Leucine-rich Repeat Variant"/>
    <property type="match status" value="1"/>
</dbReference>
<dbReference type="GO" id="GO:0005829">
    <property type="term" value="C:cytosol"/>
    <property type="evidence" value="ECO:0007669"/>
    <property type="project" value="TreeGrafter"/>
</dbReference>
<sequence length="329" mass="38465">MSRWTLIENLREFQWRIPSVWCKINDYAKTLLDHPYKDVRESIANILSISISFDITLFNGKSTRQPNTSQFIDTICKQLQQAIEIHERTSLINISDEVVGIDLEARKALNFIEAVVDMHMQFFFWCQQPIKNAIIRLFPYLCEIESIATNDNVFREKLTISRLYVGMCFLNANFLEVLIQQLEQVCTSPKWHARRATIEFAQNMIFCNLFNARPYSKQLHKLVLKCLFDEQFEVRIAALMTLSGFYQCILGLCAIVLSSPYDIPTYVPDALMLLCEHSHDPDIIQKSIKNCLSEFRRTHHDSWHEHREQFTEDQLAVLADVLISHSYYA</sequence>
<dbReference type="InterPro" id="IPR035309">
    <property type="entry name" value="PSME4"/>
</dbReference>
<dbReference type="GO" id="GO:0070628">
    <property type="term" value="F:proteasome binding"/>
    <property type="evidence" value="ECO:0007669"/>
    <property type="project" value="InterPro"/>
</dbReference>
<dbReference type="PANTHER" id="PTHR32170:SF3">
    <property type="entry name" value="PROTEASOME ACTIVATOR COMPLEX SUBUNIT 4"/>
    <property type="match status" value="1"/>
</dbReference>
<dbReference type="PANTHER" id="PTHR32170">
    <property type="entry name" value="PROTEASOME ACTIVATOR COMPLEX SUBUNIT 4"/>
    <property type="match status" value="1"/>
</dbReference>
<protein>
    <recommendedName>
        <fullName evidence="1">Proteasome activator complex subunit 4 C-terminal domain-containing protein</fullName>
    </recommendedName>
</protein>
<name>A0A814KVH0_9BILA</name>
<dbReference type="GO" id="GO:0010499">
    <property type="term" value="P:proteasomal ubiquitin-independent protein catabolic process"/>
    <property type="evidence" value="ECO:0007669"/>
    <property type="project" value="TreeGrafter"/>
</dbReference>
<organism evidence="2 3">
    <name type="scientific">Rotaria sordida</name>
    <dbReference type="NCBI Taxonomy" id="392033"/>
    <lineage>
        <taxon>Eukaryota</taxon>
        <taxon>Metazoa</taxon>
        <taxon>Spiralia</taxon>
        <taxon>Gnathifera</taxon>
        <taxon>Rotifera</taxon>
        <taxon>Eurotatoria</taxon>
        <taxon>Bdelloidea</taxon>
        <taxon>Philodinida</taxon>
        <taxon>Philodinidae</taxon>
        <taxon>Rotaria</taxon>
    </lineage>
</organism>
<reference evidence="2" key="1">
    <citation type="submission" date="2021-02" db="EMBL/GenBank/DDBJ databases">
        <authorList>
            <person name="Nowell W R."/>
        </authorList>
    </citation>
    <scope>NUCLEOTIDE SEQUENCE</scope>
</reference>
<gene>
    <name evidence="2" type="ORF">RFH988_LOCUS17026</name>
</gene>
<evidence type="ECO:0000313" key="3">
    <source>
        <dbReference type="Proteomes" id="UP000663882"/>
    </source>
</evidence>
<dbReference type="InterPro" id="IPR016024">
    <property type="entry name" value="ARM-type_fold"/>
</dbReference>
<dbReference type="InterPro" id="IPR011989">
    <property type="entry name" value="ARM-like"/>
</dbReference>
<dbReference type="InterPro" id="IPR021843">
    <property type="entry name" value="PSME4_C"/>
</dbReference>
<evidence type="ECO:0000259" key="1">
    <source>
        <dbReference type="Pfam" id="PF11919"/>
    </source>
</evidence>
<feature type="domain" description="Proteasome activator complex subunit 4 C-terminal" evidence="1">
    <location>
        <begin position="247"/>
        <end position="329"/>
    </location>
</feature>
<dbReference type="AlphaFoldDB" id="A0A814KVH0"/>
<dbReference type="OrthoDB" id="17907at2759"/>
<dbReference type="SUPFAM" id="SSF48371">
    <property type="entry name" value="ARM repeat"/>
    <property type="match status" value="1"/>
</dbReference>
<proteinExistence type="predicted"/>
<evidence type="ECO:0000313" key="2">
    <source>
        <dbReference type="EMBL" id="CAF1056612.1"/>
    </source>
</evidence>
<comment type="caution">
    <text evidence="2">The sequence shown here is derived from an EMBL/GenBank/DDBJ whole genome shotgun (WGS) entry which is preliminary data.</text>
</comment>
<accession>A0A814KVH0</accession>
<dbReference type="Proteomes" id="UP000663882">
    <property type="component" value="Unassembled WGS sequence"/>
</dbReference>
<dbReference type="EMBL" id="CAJNOO010000893">
    <property type="protein sequence ID" value="CAF1056612.1"/>
    <property type="molecule type" value="Genomic_DNA"/>
</dbReference>
<dbReference type="Pfam" id="PF11919">
    <property type="entry name" value="PSME4_C"/>
    <property type="match status" value="1"/>
</dbReference>